<organism evidence="1 2">
    <name type="scientific">Blastococcus jejuensis</name>
    <dbReference type="NCBI Taxonomy" id="351224"/>
    <lineage>
        <taxon>Bacteria</taxon>
        <taxon>Bacillati</taxon>
        <taxon>Actinomycetota</taxon>
        <taxon>Actinomycetes</taxon>
        <taxon>Geodermatophilales</taxon>
        <taxon>Geodermatophilaceae</taxon>
        <taxon>Blastococcus</taxon>
    </lineage>
</organism>
<comment type="caution">
    <text evidence="1">The sequence shown here is derived from an EMBL/GenBank/DDBJ whole genome shotgun (WGS) entry which is preliminary data.</text>
</comment>
<keyword evidence="2" id="KW-1185">Reference proteome</keyword>
<dbReference type="Proteomes" id="UP001499924">
    <property type="component" value="Unassembled WGS sequence"/>
</dbReference>
<evidence type="ECO:0000313" key="2">
    <source>
        <dbReference type="Proteomes" id="UP001499924"/>
    </source>
</evidence>
<evidence type="ECO:0000313" key="1">
    <source>
        <dbReference type="EMBL" id="GAA3176264.1"/>
    </source>
</evidence>
<reference evidence="2" key="1">
    <citation type="journal article" date="2019" name="Int. J. Syst. Evol. Microbiol.">
        <title>The Global Catalogue of Microorganisms (GCM) 10K type strain sequencing project: providing services to taxonomists for standard genome sequencing and annotation.</title>
        <authorList>
            <consortium name="The Broad Institute Genomics Platform"/>
            <consortium name="The Broad Institute Genome Sequencing Center for Infectious Disease"/>
            <person name="Wu L."/>
            <person name="Ma J."/>
        </authorList>
    </citation>
    <scope>NUCLEOTIDE SEQUENCE [LARGE SCALE GENOMIC DNA]</scope>
    <source>
        <strain evidence="2">JCM 15614</strain>
    </source>
</reference>
<proteinExistence type="predicted"/>
<accession>A0ABP6PDX4</accession>
<protein>
    <submittedName>
        <fullName evidence="1">Uncharacterized protein</fullName>
    </submittedName>
</protein>
<sequence length="239" mass="25394">MRRDSGFTGCSLTEVGSGYAPGRNVHLPFRFPTPFPGGLRPVVIGRNAAVHLPVTRGREPRRVTSSPPVPTVDAATQQRRRLALAATLAGLHVRTALVPPHATRRRQRLQVCGAARVLTALGVRVRVVPPAIPWPRTGGRLLLDRQTPGWLGDLALVTAVPRTTVGWAAVCRRVLPGVAAEPTGGHPDSAICPVSLTYRTDAGPLGRAPRDVQEIVALRGLVVEVHLLQAVDASPVMAA</sequence>
<name>A0ABP6PDX4_9ACTN</name>
<gene>
    <name evidence="1" type="ORF">GCM10010531_32380</name>
</gene>
<dbReference type="EMBL" id="BAAAVV010000008">
    <property type="protein sequence ID" value="GAA3176264.1"/>
    <property type="molecule type" value="Genomic_DNA"/>
</dbReference>